<dbReference type="InterPro" id="IPR003680">
    <property type="entry name" value="Flavodoxin_fold"/>
</dbReference>
<evidence type="ECO:0000313" key="12">
    <source>
        <dbReference type="EMBL" id="CAD7252894.1"/>
    </source>
</evidence>
<evidence type="ECO:0000256" key="6">
    <source>
        <dbReference type="ARBA" id="ARBA00022958"/>
    </source>
</evidence>
<dbReference type="InterPro" id="IPR038770">
    <property type="entry name" value="Na+/solute_symporter_sf"/>
</dbReference>
<feature type="non-terminal residue" evidence="12">
    <location>
        <position position="1"/>
    </location>
</feature>
<keyword evidence="2" id="KW-0813">Transport</keyword>
<keyword evidence="13" id="KW-1185">Reference proteome</keyword>
<dbReference type="Gene3D" id="1.20.1530.20">
    <property type="match status" value="2"/>
</dbReference>
<feature type="domain" description="RCK N-terminal" evidence="11">
    <location>
        <begin position="511"/>
        <end position="627"/>
    </location>
</feature>
<dbReference type="OrthoDB" id="8119717at2759"/>
<evidence type="ECO:0000256" key="5">
    <source>
        <dbReference type="ARBA" id="ARBA00022692"/>
    </source>
</evidence>
<gene>
    <name evidence="12" type="ORF">DSTB1V02_LOCUS12645</name>
</gene>
<accession>A0A7R9AFF8</accession>
<evidence type="ECO:0000256" key="3">
    <source>
        <dbReference type="ARBA" id="ARBA00022449"/>
    </source>
</evidence>
<evidence type="ECO:0000256" key="2">
    <source>
        <dbReference type="ARBA" id="ARBA00022448"/>
    </source>
</evidence>
<feature type="transmembrane region" description="Helical" evidence="10">
    <location>
        <begin position="62"/>
        <end position="81"/>
    </location>
</feature>
<feature type="transmembrane region" description="Helical" evidence="10">
    <location>
        <begin position="378"/>
        <end position="396"/>
    </location>
</feature>
<feature type="transmembrane region" description="Helical" evidence="10">
    <location>
        <begin position="325"/>
        <end position="358"/>
    </location>
</feature>
<dbReference type="FunFam" id="3.40.50.720:FF:000036">
    <property type="entry name" value="Glutathione-regulated potassium-efflux system protein KefB"/>
    <property type="match status" value="1"/>
</dbReference>
<name>A0A7R9AFF8_9CRUS</name>
<proteinExistence type="predicted"/>
<dbReference type="SUPFAM" id="SSF52218">
    <property type="entry name" value="Flavoproteins"/>
    <property type="match status" value="1"/>
</dbReference>
<dbReference type="GO" id="GO:0012505">
    <property type="term" value="C:endomembrane system"/>
    <property type="evidence" value="ECO:0007669"/>
    <property type="project" value="UniProtKB-SubCell"/>
</dbReference>
<feature type="transmembrane region" description="Helical" evidence="10">
    <location>
        <begin position="139"/>
        <end position="157"/>
    </location>
</feature>
<keyword evidence="7 10" id="KW-1133">Transmembrane helix</keyword>
<feature type="transmembrane region" description="Helical" evidence="10">
    <location>
        <begin position="464"/>
        <end position="485"/>
    </location>
</feature>
<dbReference type="Proteomes" id="UP000677054">
    <property type="component" value="Unassembled WGS sequence"/>
</dbReference>
<dbReference type="PANTHER" id="PTHR46157">
    <property type="entry name" value="K(+) EFFLUX ANTIPORTER 3, CHLOROPLASTIC"/>
    <property type="match status" value="1"/>
</dbReference>
<dbReference type="InterPro" id="IPR036291">
    <property type="entry name" value="NAD(P)-bd_dom_sf"/>
</dbReference>
<evidence type="ECO:0000259" key="11">
    <source>
        <dbReference type="PROSITE" id="PS51201"/>
    </source>
</evidence>
<dbReference type="PROSITE" id="PS51201">
    <property type="entry name" value="RCK_N"/>
    <property type="match status" value="1"/>
</dbReference>
<evidence type="ECO:0000256" key="10">
    <source>
        <dbReference type="SAM" id="Phobius"/>
    </source>
</evidence>
<feature type="transmembrane region" description="Helical" evidence="10">
    <location>
        <begin position="401"/>
        <end position="421"/>
    </location>
</feature>
<keyword evidence="8" id="KW-0406">Ion transport</keyword>
<dbReference type="InterPro" id="IPR029039">
    <property type="entry name" value="Flavoprotein-like_sf"/>
</dbReference>
<dbReference type="SUPFAM" id="SSF51735">
    <property type="entry name" value="NAD(P)-binding Rossmann-fold domains"/>
    <property type="match status" value="1"/>
</dbReference>
<keyword evidence="4" id="KW-0633">Potassium transport</keyword>
<dbReference type="EMBL" id="LR904519">
    <property type="protein sequence ID" value="CAD7252894.1"/>
    <property type="molecule type" value="Genomic_DNA"/>
</dbReference>
<dbReference type="InterPro" id="IPR006036">
    <property type="entry name" value="K_uptake_TrkA"/>
</dbReference>
<comment type="subcellular location">
    <subcellularLocation>
        <location evidence="1">Endomembrane system</location>
        <topology evidence="1">Multi-pass membrane protein</topology>
    </subcellularLocation>
</comment>
<evidence type="ECO:0000256" key="1">
    <source>
        <dbReference type="ARBA" id="ARBA00004127"/>
    </source>
</evidence>
<evidence type="ECO:0000313" key="13">
    <source>
        <dbReference type="Proteomes" id="UP000677054"/>
    </source>
</evidence>
<dbReference type="GO" id="GO:0015297">
    <property type="term" value="F:antiporter activity"/>
    <property type="evidence" value="ECO:0007669"/>
    <property type="project" value="UniProtKB-KW"/>
</dbReference>
<dbReference type="Pfam" id="PF02525">
    <property type="entry name" value="Flavodoxin_2"/>
    <property type="match status" value="1"/>
</dbReference>
<dbReference type="Pfam" id="PF02254">
    <property type="entry name" value="TrkA_N"/>
    <property type="match status" value="1"/>
</dbReference>
<dbReference type="PANTHER" id="PTHR46157:SF4">
    <property type="entry name" value="K(+) EFFLUX ANTIPORTER 3, CHLOROPLASTIC"/>
    <property type="match status" value="1"/>
</dbReference>
<keyword evidence="3" id="KW-0050">Antiport</keyword>
<dbReference type="GO" id="GO:0015079">
    <property type="term" value="F:potassium ion transmembrane transporter activity"/>
    <property type="evidence" value="ECO:0007669"/>
    <property type="project" value="InterPro"/>
</dbReference>
<evidence type="ECO:0000256" key="8">
    <source>
        <dbReference type="ARBA" id="ARBA00023065"/>
    </source>
</evidence>
<dbReference type="InterPro" id="IPR003148">
    <property type="entry name" value="RCK_N"/>
</dbReference>
<protein>
    <recommendedName>
        <fullName evidence="11">RCK N-terminal domain-containing protein</fullName>
    </recommendedName>
</protein>
<reference evidence="12" key="1">
    <citation type="submission" date="2020-11" db="EMBL/GenBank/DDBJ databases">
        <authorList>
            <person name="Tran Van P."/>
        </authorList>
    </citation>
    <scope>NUCLEOTIDE SEQUENCE</scope>
</reference>
<feature type="transmembrane region" description="Helical" evidence="10">
    <location>
        <begin position="433"/>
        <end position="452"/>
    </location>
</feature>
<organism evidence="12">
    <name type="scientific">Darwinula stevensoni</name>
    <dbReference type="NCBI Taxonomy" id="69355"/>
    <lineage>
        <taxon>Eukaryota</taxon>
        <taxon>Metazoa</taxon>
        <taxon>Ecdysozoa</taxon>
        <taxon>Arthropoda</taxon>
        <taxon>Crustacea</taxon>
        <taxon>Oligostraca</taxon>
        <taxon>Ostracoda</taxon>
        <taxon>Podocopa</taxon>
        <taxon>Podocopida</taxon>
        <taxon>Darwinulocopina</taxon>
        <taxon>Darwinuloidea</taxon>
        <taxon>Darwinulidae</taxon>
        <taxon>Darwinula</taxon>
    </lineage>
</organism>
<keyword evidence="5 10" id="KW-0812">Transmembrane</keyword>
<sequence length="665" mass="75763">ILKNTLIIFAHPYLEHSQSNKELLNFYVRHHHCVFRDLYEEFPDFHIPAFRERKRLKNFDRIIFHFPLIWFGIPPLLKLWIDEVFDLKWQKEDEENPLKNKEAIILINMETGVAMTILIFLGAAITMAPLAKKLGFSSVIGYILGGIIIGPFVLQLTGDNTDGIMHATEFGVVLLLTGARAQKILGHAKKNTRIRIGTDAFNSAITSRYFLFCRMGKQSSFGSGFVFCTFFHCYGFANFTGKGSHQNQFGRSRFFHPIISRYCIYTHFGHFASYCQNRNRSREKSYEFADTTTTRVVTTFFNFIRSEFIFVPFLRYVSKSNMSELLTATSLFLIIGVSELMITIGLSPALGAFIAGVMLANSEFRHELESHVDPFKGLFLAVFFVSVGASIDFDVVFQNPLFILSLTIVVILVKFMVLVIVGKVFSLSWDQNLWFAFALAQVGEFAFVLLNYSMKLFLISPELNAQMVAVTAISMCFTPILLVIYDKLILPRFLQTDNHNKEPTDTENPEHHKIIIIGFGYFGSAVGRLLRANNIKATILDHDSDRVKLLRSYGMKVYYGDATRVQILKTAGAETAEILVLCLDDPENNQNIVELAKTHFPHLKIFVRAKNRMDAYELINKGVENIYRETLGTAVEMAIDVLQATGMRRYAARRLGKRFENLDKA</sequence>
<dbReference type="GO" id="GO:0005886">
    <property type="term" value="C:plasma membrane"/>
    <property type="evidence" value="ECO:0007669"/>
    <property type="project" value="InterPro"/>
</dbReference>
<evidence type="ECO:0000256" key="7">
    <source>
        <dbReference type="ARBA" id="ARBA00022989"/>
    </source>
</evidence>
<dbReference type="AlphaFoldDB" id="A0A7R9AFF8"/>
<feature type="transmembrane region" description="Helical" evidence="10">
    <location>
        <begin position="103"/>
        <end position="127"/>
    </location>
</feature>
<dbReference type="PRINTS" id="PR00335">
    <property type="entry name" value="KUPTAKETRKA"/>
</dbReference>
<feature type="non-terminal residue" evidence="12">
    <location>
        <position position="665"/>
    </location>
</feature>
<keyword evidence="9 10" id="KW-0472">Membrane</keyword>
<dbReference type="EMBL" id="CAJPEV010005002">
    <property type="protein sequence ID" value="CAG0902604.1"/>
    <property type="molecule type" value="Genomic_DNA"/>
</dbReference>
<evidence type="ECO:0000256" key="4">
    <source>
        <dbReference type="ARBA" id="ARBA00022538"/>
    </source>
</evidence>
<evidence type="ECO:0000256" key="9">
    <source>
        <dbReference type="ARBA" id="ARBA00023136"/>
    </source>
</evidence>
<dbReference type="GO" id="GO:1902600">
    <property type="term" value="P:proton transmembrane transport"/>
    <property type="evidence" value="ECO:0007669"/>
    <property type="project" value="InterPro"/>
</dbReference>
<dbReference type="Gene3D" id="3.40.50.720">
    <property type="entry name" value="NAD(P)-binding Rossmann-like Domain"/>
    <property type="match status" value="1"/>
</dbReference>
<keyword evidence="6" id="KW-0630">Potassium</keyword>
<dbReference type="Pfam" id="PF00999">
    <property type="entry name" value="Na_H_Exchanger"/>
    <property type="match status" value="1"/>
</dbReference>
<dbReference type="InterPro" id="IPR006153">
    <property type="entry name" value="Cation/H_exchanger_TM"/>
</dbReference>
<dbReference type="Gene3D" id="3.40.50.360">
    <property type="match status" value="1"/>
</dbReference>